<keyword evidence="11" id="KW-0753">Steroid metabolism</keyword>
<keyword evidence="9" id="KW-0756">Sterol biosynthesis</keyword>
<name>A0ABR3GKN7_9PEZI</name>
<dbReference type="PROSITE" id="PS00627">
    <property type="entry name" value="GHMP_KINASES_ATP"/>
    <property type="match status" value="1"/>
</dbReference>
<dbReference type="SUPFAM" id="SSF55060">
    <property type="entry name" value="GHMP Kinase, C-terminal domain"/>
    <property type="match status" value="1"/>
</dbReference>
<comment type="caution">
    <text evidence="17">The sequence shown here is derived from an EMBL/GenBank/DDBJ whole genome shotgun (WGS) entry which is preliminary data.</text>
</comment>
<dbReference type="InterPro" id="IPR006204">
    <property type="entry name" value="GHMP_kinase_N_dom"/>
</dbReference>
<evidence type="ECO:0000256" key="11">
    <source>
        <dbReference type="ARBA" id="ARBA00023221"/>
    </source>
</evidence>
<evidence type="ECO:0000259" key="14">
    <source>
        <dbReference type="Pfam" id="PF00288"/>
    </source>
</evidence>
<dbReference type="Pfam" id="PF10509">
    <property type="entry name" value="GalKase_gal_bdg"/>
    <property type="match status" value="1"/>
</dbReference>
<comment type="similarity">
    <text evidence="2">Belongs to the GHMP kinase family. GalK subfamily.</text>
</comment>
<organism evidence="17 18">
    <name type="scientific">Discina gigas</name>
    <dbReference type="NCBI Taxonomy" id="1032678"/>
    <lineage>
        <taxon>Eukaryota</taxon>
        <taxon>Fungi</taxon>
        <taxon>Dikarya</taxon>
        <taxon>Ascomycota</taxon>
        <taxon>Pezizomycotina</taxon>
        <taxon>Pezizomycetes</taxon>
        <taxon>Pezizales</taxon>
        <taxon>Discinaceae</taxon>
        <taxon>Discina</taxon>
    </lineage>
</organism>
<evidence type="ECO:0000256" key="12">
    <source>
        <dbReference type="ARBA" id="ARBA00029590"/>
    </source>
</evidence>
<keyword evidence="9" id="KW-0752">Steroid biosynthesis</keyword>
<dbReference type="Pfam" id="PF00288">
    <property type="entry name" value="GHMP_kinases_N"/>
    <property type="match status" value="1"/>
</dbReference>
<keyword evidence="5 17" id="KW-0808">Transferase</keyword>
<dbReference type="InterPro" id="IPR006203">
    <property type="entry name" value="GHMP_knse_ATP-bd_CS"/>
</dbReference>
<dbReference type="InterPro" id="IPR014721">
    <property type="entry name" value="Ribsml_uS5_D2-typ_fold_subgr"/>
</dbReference>
<evidence type="ECO:0000256" key="10">
    <source>
        <dbReference type="ARBA" id="ARBA00023166"/>
    </source>
</evidence>
<keyword evidence="11" id="KW-0443">Lipid metabolism</keyword>
<comment type="pathway">
    <text evidence="1">Carbohydrate metabolism; galactose metabolism.</text>
</comment>
<evidence type="ECO:0000259" key="15">
    <source>
        <dbReference type="Pfam" id="PF08544"/>
    </source>
</evidence>
<feature type="domain" description="Galactokinase N-terminal" evidence="16">
    <location>
        <begin position="32"/>
        <end position="80"/>
    </location>
</feature>
<dbReference type="InterPro" id="IPR006206">
    <property type="entry name" value="Mevalonate/galactokinase"/>
</dbReference>
<evidence type="ECO:0000313" key="18">
    <source>
        <dbReference type="Proteomes" id="UP001447188"/>
    </source>
</evidence>
<evidence type="ECO:0000256" key="1">
    <source>
        <dbReference type="ARBA" id="ARBA00004947"/>
    </source>
</evidence>
<dbReference type="PANTHER" id="PTHR10457">
    <property type="entry name" value="MEVALONATE KINASE/GALACTOKINASE"/>
    <property type="match status" value="1"/>
</dbReference>
<keyword evidence="18" id="KW-1185">Reference proteome</keyword>
<dbReference type="InterPro" id="IPR036554">
    <property type="entry name" value="GHMP_kinase_C_sf"/>
</dbReference>
<dbReference type="GO" id="GO:0004335">
    <property type="term" value="F:galactokinase activity"/>
    <property type="evidence" value="ECO:0007669"/>
    <property type="project" value="UniProtKB-EC"/>
</dbReference>
<accession>A0ABR3GKN7</accession>
<dbReference type="InterPro" id="IPR000705">
    <property type="entry name" value="Galactokinase"/>
</dbReference>
<proteinExistence type="inferred from homology"/>
<evidence type="ECO:0000256" key="6">
    <source>
        <dbReference type="ARBA" id="ARBA00022741"/>
    </source>
</evidence>
<evidence type="ECO:0000256" key="3">
    <source>
        <dbReference type="ARBA" id="ARBA00012315"/>
    </source>
</evidence>
<evidence type="ECO:0000256" key="8">
    <source>
        <dbReference type="ARBA" id="ARBA00022840"/>
    </source>
</evidence>
<evidence type="ECO:0000256" key="9">
    <source>
        <dbReference type="ARBA" id="ARBA00023011"/>
    </source>
</evidence>
<dbReference type="InterPro" id="IPR020568">
    <property type="entry name" value="Ribosomal_Su5_D2-typ_SF"/>
</dbReference>
<dbReference type="Proteomes" id="UP001447188">
    <property type="component" value="Unassembled WGS sequence"/>
</dbReference>
<keyword evidence="9" id="KW-0444">Lipid biosynthesis</keyword>
<feature type="domain" description="GHMP kinase N-terminal" evidence="14">
    <location>
        <begin position="129"/>
        <end position="216"/>
    </location>
</feature>
<keyword evidence="6" id="KW-0547">Nucleotide-binding</keyword>
<keyword evidence="8" id="KW-0067">ATP-binding</keyword>
<evidence type="ECO:0000313" key="17">
    <source>
        <dbReference type="EMBL" id="KAL0636443.1"/>
    </source>
</evidence>
<keyword evidence="7" id="KW-0418">Kinase</keyword>
<dbReference type="Gene3D" id="3.30.70.3170">
    <property type="match status" value="1"/>
</dbReference>
<dbReference type="PROSITE" id="PS00106">
    <property type="entry name" value="GALACTOKINASE"/>
    <property type="match status" value="1"/>
</dbReference>
<dbReference type="PRINTS" id="PR00473">
    <property type="entry name" value="GALCTOKINASE"/>
</dbReference>
<sequence length="509" mass="55608">MAENVPEVLTIAEIYPEALGEAQKQRWEHLLAKFEERYGKPADYVSRSPGRVNIIGEHIDYMLFSVLPMAVNADFLLAVRLTPENSTVKLANILPKFPPREFEIPVHGDLEINATQHEWSNYFKSSLRGVLELLQKKGSKAIEKPVGMEILADGNVPSGAGLSSSAAFTCTSALAVLVAMGETTVNKKELVNLAVVAERYVGVNSGGMDQSASVLGIQGSALYISFHPTLSAQPVAFPQTSPELVFIIADTFIAADKHTTGPINYNLRVVECTLATQILARKLNLGPLPQDAGPLGNTMKGLMDVYYSGQDPSLSLEHKLEGLISVTKKTLDKEEGYTREEIAEILDITVGELVQRCMVKFPIRAGRFALRSRALHVLAEALRVVRFQALLADGELCTTSDTILNKLGALMNESHASCRDLYNCSCPELDQLCDIARKAGSYGSRLTGAGWGGCSVHLVPQDKVDAVKEAWKNEYYRKKFPELSEEKIESAIVTSKPGSGAVLFRVQKQ</sequence>
<dbReference type="InterPro" id="IPR013750">
    <property type="entry name" value="GHMP_kinase_C_dom"/>
</dbReference>
<evidence type="ECO:0000256" key="2">
    <source>
        <dbReference type="ARBA" id="ARBA00006566"/>
    </source>
</evidence>
<evidence type="ECO:0000256" key="13">
    <source>
        <dbReference type="ARBA" id="ARBA00049538"/>
    </source>
</evidence>
<keyword evidence="10" id="KW-1207">Sterol metabolism</keyword>
<dbReference type="NCBIfam" id="TIGR00131">
    <property type="entry name" value="gal_kin"/>
    <property type="match status" value="1"/>
</dbReference>
<evidence type="ECO:0000256" key="7">
    <source>
        <dbReference type="ARBA" id="ARBA00022777"/>
    </source>
</evidence>
<dbReference type="Gene3D" id="3.30.230.10">
    <property type="match status" value="1"/>
</dbReference>
<dbReference type="PRINTS" id="PR00959">
    <property type="entry name" value="MEVGALKINASE"/>
</dbReference>
<dbReference type="Gene3D" id="1.20.1440.340">
    <property type="match status" value="1"/>
</dbReference>
<dbReference type="PIRSF" id="PIRSF000530">
    <property type="entry name" value="Galactokinase"/>
    <property type="match status" value="1"/>
</dbReference>
<gene>
    <name evidence="17" type="primary">GAL1</name>
    <name evidence="17" type="ORF">Q9L58_004592</name>
</gene>
<protein>
    <recommendedName>
        <fullName evidence="4">Galactokinase</fullName>
        <ecNumber evidence="3">2.7.1.6</ecNumber>
    </recommendedName>
    <alternativeName>
        <fullName evidence="12">Galactose kinase</fullName>
    </alternativeName>
</protein>
<dbReference type="EC" id="2.7.1.6" evidence="3"/>
<dbReference type="EMBL" id="JBBBZM010000050">
    <property type="protein sequence ID" value="KAL0636443.1"/>
    <property type="molecule type" value="Genomic_DNA"/>
</dbReference>
<evidence type="ECO:0000259" key="16">
    <source>
        <dbReference type="Pfam" id="PF10509"/>
    </source>
</evidence>
<dbReference type="PANTHER" id="PTHR10457:SF7">
    <property type="entry name" value="GALACTOKINASE-RELATED"/>
    <property type="match status" value="1"/>
</dbReference>
<reference evidence="17 18" key="1">
    <citation type="submission" date="2024-02" db="EMBL/GenBank/DDBJ databases">
        <title>Discinaceae phylogenomics.</title>
        <authorList>
            <person name="Dirks A.C."/>
            <person name="James T.Y."/>
        </authorList>
    </citation>
    <scope>NUCLEOTIDE SEQUENCE [LARGE SCALE GENOMIC DNA]</scope>
    <source>
        <strain evidence="17 18">ACD0624</strain>
    </source>
</reference>
<evidence type="ECO:0000256" key="5">
    <source>
        <dbReference type="ARBA" id="ARBA00022679"/>
    </source>
</evidence>
<dbReference type="SUPFAM" id="SSF54211">
    <property type="entry name" value="Ribosomal protein S5 domain 2-like"/>
    <property type="match status" value="1"/>
</dbReference>
<dbReference type="InterPro" id="IPR019539">
    <property type="entry name" value="GalKase_N"/>
</dbReference>
<comment type="catalytic activity">
    <reaction evidence="13">
        <text>alpha-D-galactose + ATP = alpha-D-galactose 1-phosphate + ADP + H(+)</text>
        <dbReference type="Rhea" id="RHEA:13553"/>
        <dbReference type="ChEBI" id="CHEBI:15378"/>
        <dbReference type="ChEBI" id="CHEBI:28061"/>
        <dbReference type="ChEBI" id="CHEBI:30616"/>
        <dbReference type="ChEBI" id="CHEBI:58336"/>
        <dbReference type="ChEBI" id="CHEBI:456216"/>
        <dbReference type="EC" id="2.7.1.6"/>
    </reaction>
    <physiologicalReaction direction="left-to-right" evidence="13">
        <dbReference type="Rhea" id="RHEA:13554"/>
    </physiologicalReaction>
</comment>
<dbReference type="Pfam" id="PF08544">
    <property type="entry name" value="GHMP_kinases_C"/>
    <property type="match status" value="1"/>
</dbReference>
<dbReference type="InterPro" id="IPR019741">
    <property type="entry name" value="Galactokinase_CS"/>
</dbReference>
<evidence type="ECO:0000256" key="4">
    <source>
        <dbReference type="ARBA" id="ARBA00019487"/>
    </source>
</evidence>
<feature type="domain" description="GHMP kinase C-terminal" evidence="15">
    <location>
        <begin position="405"/>
        <end position="476"/>
    </location>
</feature>